<organism evidence="2 3">
    <name type="scientific">Marinigracilibium pacificum</name>
    <dbReference type="NCBI Taxonomy" id="2729599"/>
    <lineage>
        <taxon>Bacteria</taxon>
        <taxon>Pseudomonadati</taxon>
        <taxon>Bacteroidota</taxon>
        <taxon>Cytophagia</taxon>
        <taxon>Cytophagales</taxon>
        <taxon>Flammeovirgaceae</taxon>
        <taxon>Marinigracilibium</taxon>
    </lineage>
</organism>
<dbReference type="Pfam" id="PF13715">
    <property type="entry name" value="CarbopepD_reg_2"/>
    <property type="match status" value="1"/>
</dbReference>
<keyword evidence="1" id="KW-0732">Signal</keyword>
<reference evidence="2 3" key="1">
    <citation type="submission" date="2020-04" db="EMBL/GenBank/DDBJ databases">
        <title>Flammeovirgaceae bacterium KN852 isolated from deep sea.</title>
        <authorList>
            <person name="Zhang D.-C."/>
        </authorList>
    </citation>
    <scope>NUCLEOTIDE SEQUENCE [LARGE SCALE GENOMIC DNA]</scope>
    <source>
        <strain evidence="2 3">KN852</strain>
    </source>
</reference>
<keyword evidence="3" id="KW-1185">Reference proteome</keyword>
<evidence type="ECO:0000313" key="3">
    <source>
        <dbReference type="Proteomes" id="UP000559010"/>
    </source>
</evidence>
<dbReference type="Gene3D" id="2.60.40.1120">
    <property type="entry name" value="Carboxypeptidase-like, regulatory domain"/>
    <property type="match status" value="1"/>
</dbReference>
<name>A0A848IX65_9BACT</name>
<comment type="caution">
    <text evidence="2">The sequence shown here is derived from an EMBL/GenBank/DDBJ whole genome shotgun (WGS) entry which is preliminary data.</text>
</comment>
<dbReference type="Proteomes" id="UP000559010">
    <property type="component" value="Unassembled WGS sequence"/>
</dbReference>
<feature type="chain" id="PRO_5032616506" description="Carboxypeptidase-like protein" evidence="1">
    <location>
        <begin position="25"/>
        <end position="136"/>
    </location>
</feature>
<dbReference type="RefSeq" id="WP_169678604.1">
    <property type="nucleotide sequence ID" value="NZ_JABBNU010000003.1"/>
</dbReference>
<protein>
    <recommendedName>
        <fullName evidence="4">Carboxypeptidase-like protein</fullName>
    </recommendedName>
</protein>
<dbReference type="SUPFAM" id="SSF49464">
    <property type="entry name" value="Carboxypeptidase regulatory domain-like"/>
    <property type="match status" value="1"/>
</dbReference>
<proteinExistence type="predicted"/>
<gene>
    <name evidence="2" type="ORF">HH304_05050</name>
</gene>
<dbReference type="InterPro" id="IPR008969">
    <property type="entry name" value="CarboxyPept-like_regulatory"/>
</dbReference>
<sequence>MKLTTLLKVSLYTALFFLCLTIKAQSSDSIVLKGSIIDKEGNPIPAALILQSGTSNGTITNENGRFELQIPKGSDLTISATGMKNIDIENINFSNVIINLSDNSIEFCCTNHTTSHCAVTMKELEKLSEKHNCTFK</sequence>
<evidence type="ECO:0000313" key="2">
    <source>
        <dbReference type="EMBL" id="NMM47758.1"/>
    </source>
</evidence>
<feature type="signal peptide" evidence="1">
    <location>
        <begin position="1"/>
        <end position="24"/>
    </location>
</feature>
<evidence type="ECO:0000256" key="1">
    <source>
        <dbReference type="SAM" id="SignalP"/>
    </source>
</evidence>
<dbReference type="AlphaFoldDB" id="A0A848IX65"/>
<accession>A0A848IX65</accession>
<evidence type="ECO:0008006" key="4">
    <source>
        <dbReference type="Google" id="ProtNLM"/>
    </source>
</evidence>
<dbReference type="EMBL" id="JABBNU010000003">
    <property type="protein sequence ID" value="NMM47758.1"/>
    <property type="molecule type" value="Genomic_DNA"/>
</dbReference>